<dbReference type="AlphaFoldDB" id="A0A2N1NWY3"/>
<dbReference type="Proteomes" id="UP000233469">
    <property type="component" value="Unassembled WGS sequence"/>
</dbReference>
<comment type="caution">
    <text evidence="2">The sequence shown here is derived from an EMBL/GenBank/DDBJ whole genome shotgun (WGS) entry which is preliminary data.</text>
</comment>
<keyword evidence="1" id="KW-1133">Transmembrane helix</keyword>
<feature type="transmembrane region" description="Helical" evidence="1">
    <location>
        <begin position="31"/>
        <end position="55"/>
    </location>
</feature>
<keyword evidence="1" id="KW-0472">Membrane</keyword>
<reference evidence="2 3" key="2">
    <citation type="submission" date="2017-10" db="EMBL/GenBank/DDBJ databases">
        <title>Extensive intraspecific genome diversity in a model arbuscular mycorrhizal fungus.</title>
        <authorList>
            <person name="Chen E.C.H."/>
            <person name="Morin E."/>
            <person name="Baudet D."/>
            <person name="Noel J."/>
            <person name="Ndikumana S."/>
            <person name="Charron P."/>
            <person name="St-Onge C."/>
            <person name="Giorgi J."/>
            <person name="Grigoriev I.V."/>
            <person name="Roux C."/>
            <person name="Martin F.M."/>
            <person name="Corradi N."/>
        </authorList>
    </citation>
    <scope>NUCLEOTIDE SEQUENCE [LARGE SCALE GENOMIC DNA]</scope>
    <source>
        <strain evidence="2 3">C2</strain>
    </source>
</reference>
<proteinExistence type="predicted"/>
<gene>
    <name evidence="2" type="ORF">RhiirC2_538517</name>
</gene>
<keyword evidence="1" id="KW-0812">Transmembrane</keyword>
<reference evidence="2 3" key="1">
    <citation type="submission" date="2016-04" db="EMBL/GenBank/DDBJ databases">
        <title>Genome analyses suggest a sexual origin of heterokaryosis in a supposedly ancient asexual fungus.</title>
        <authorList>
            <person name="Ropars J."/>
            <person name="Sedzielewska K."/>
            <person name="Noel J."/>
            <person name="Charron P."/>
            <person name="Farinelli L."/>
            <person name="Marton T."/>
            <person name="Kruger M."/>
            <person name="Pelin A."/>
            <person name="Brachmann A."/>
            <person name="Corradi N."/>
        </authorList>
    </citation>
    <scope>NUCLEOTIDE SEQUENCE [LARGE SCALE GENOMIC DNA]</scope>
    <source>
        <strain evidence="2 3">C2</strain>
    </source>
</reference>
<accession>A0A2N1NWY3</accession>
<protein>
    <submittedName>
        <fullName evidence="2">Uncharacterized protein</fullName>
    </submittedName>
</protein>
<name>A0A2N1NWY3_9GLOM</name>
<sequence length="60" mass="7200">MHLIIFLKQNKNSQPERKQTTEFPERIPDGFLINFTNLYITFIISNMIDNFVLCLKKILR</sequence>
<evidence type="ECO:0000256" key="1">
    <source>
        <dbReference type="SAM" id="Phobius"/>
    </source>
</evidence>
<evidence type="ECO:0000313" key="2">
    <source>
        <dbReference type="EMBL" id="PKK78416.1"/>
    </source>
</evidence>
<evidence type="ECO:0000313" key="3">
    <source>
        <dbReference type="Proteomes" id="UP000233469"/>
    </source>
</evidence>
<dbReference type="EMBL" id="LLXL01000083">
    <property type="protein sequence ID" value="PKK78416.1"/>
    <property type="molecule type" value="Genomic_DNA"/>
</dbReference>
<organism evidence="2 3">
    <name type="scientific">Rhizophagus irregularis</name>
    <dbReference type="NCBI Taxonomy" id="588596"/>
    <lineage>
        <taxon>Eukaryota</taxon>
        <taxon>Fungi</taxon>
        <taxon>Fungi incertae sedis</taxon>
        <taxon>Mucoromycota</taxon>
        <taxon>Glomeromycotina</taxon>
        <taxon>Glomeromycetes</taxon>
        <taxon>Glomerales</taxon>
        <taxon>Glomeraceae</taxon>
        <taxon>Rhizophagus</taxon>
    </lineage>
</organism>